<dbReference type="SUPFAM" id="SSF54292">
    <property type="entry name" value="2Fe-2S ferredoxin-like"/>
    <property type="match status" value="1"/>
</dbReference>
<dbReference type="GO" id="GO:0051539">
    <property type="term" value="F:4 iron, 4 sulfur cluster binding"/>
    <property type="evidence" value="ECO:0007669"/>
    <property type="project" value="UniProtKB-KW"/>
</dbReference>
<evidence type="ECO:0000259" key="16">
    <source>
        <dbReference type="PROSITE" id="PS51839"/>
    </source>
</evidence>
<evidence type="ECO:0000256" key="12">
    <source>
        <dbReference type="ARBA" id="ARBA00023136"/>
    </source>
</evidence>
<evidence type="ECO:0000256" key="5">
    <source>
        <dbReference type="ARBA" id="ARBA00022714"/>
    </source>
</evidence>
<dbReference type="Gene3D" id="3.30.200.210">
    <property type="match status" value="1"/>
</dbReference>
<evidence type="ECO:0000313" key="18">
    <source>
        <dbReference type="Proteomes" id="UP000006094"/>
    </source>
</evidence>
<keyword evidence="5" id="KW-0001">2Fe-2S</keyword>
<evidence type="ECO:0000256" key="13">
    <source>
        <dbReference type="ARBA" id="ARBA00034078"/>
    </source>
</evidence>
<dbReference type="SUPFAM" id="SSF53706">
    <property type="entry name" value="Formate dehydrogenase/DMSO reductase, domains 1-3"/>
    <property type="match status" value="1"/>
</dbReference>
<dbReference type="PATRIC" id="fig|1128398.3.peg.3011"/>
<dbReference type="CDD" id="cd00207">
    <property type="entry name" value="fer2"/>
    <property type="match status" value="1"/>
</dbReference>
<dbReference type="SMART" id="SM00929">
    <property type="entry name" value="NADH-G_4Fe-4S_3"/>
    <property type="match status" value="1"/>
</dbReference>
<dbReference type="Pfam" id="PF13510">
    <property type="entry name" value="Fer2_4"/>
    <property type="match status" value="1"/>
</dbReference>
<name>K0B4V1_GOTA9</name>
<dbReference type="InterPro" id="IPR036010">
    <property type="entry name" value="2Fe-2S_ferredoxin-like_sf"/>
</dbReference>
<dbReference type="AlphaFoldDB" id="K0B4V1"/>
<dbReference type="EMBL" id="CP003326">
    <property type="protein sequence ID" value="AFS79905.1"/>
    <property type="molecule type" value="Genomic_DNA"/>
</dbReference>
<comment type="subcellular location">
    <subcellularLocation>
        <location evidence="2">Membrane</location>
    </subcellularLocation>
</comment>
<dbReference type="InterPro" id="IPR050123">
    <property type="entry name" value="Prok_molybdopt-oxidoreductase"/>
</dbReference>
<dbReference type="Gene3D" id="3.10.20.740">
    <property type="match status" value="1"/>
</dbReference>
<accession>K0B4V1</accession>
<keyword evidence="17" id="KW-0560">Oxidoreductase</keyword>
<proteinExistence type="inferred from homology"/>
<dbReference type="PROSITE" id="PS00198">
    <property type="entry name" value="4FE4S_FER_1"/>
    <property type="match status" value="1"/>
</dbReference>
<evidence type="ECO:0000313" key="17">
    <source>
        <dbReference type="EMBL" id="AFS79905.1"/>
    </source>
</evidence>
<comment type="cofactor">
    <cofactor evidence="1">
        <name>[4Fe-4S] cluster</name>
        <dbReference type="ChEBI" id="CHEBI:49883"/>
    </cofactor>
</comment>
<evidence type="ECO:0000259" key="14">
    <source>
        <dbReference type="PROSITE" id="PS51085"/>
    </source>
</evidence>
<keyword evidence="7" id="KW-0677">Repeat</keyword>
<dbReference type="FunFam" id="3.10.20.740:FF:000004">
    <property type="entry name" value="NADH-quinone oxidoreductase"/>
    <property type="match status" value="1"/>
</dbReference>
<keyword evidence="10" id="KW-0411">Iron-sulfur</keyword>
<feature type="domain" description="4Fe-4S ferredoxin-type" evidence="15">
    <location>
        <begin position="139"/>
        <end position="172"/>
    </location>
</feature>
<keyword evidence="11" id="KW-0520">NAD</keyword>
<dbReference type="BioCyc" id="MetaCyc:MONOMER-21364"/>
<dbReference type="STRING" id="1128398.Curi_c29390"/>
<dbReference type="FunFam" id="3.30.70.20:FF:000035">
    <property type="entry name" value="Iron hydrogenase 1"/>
    <property type="match status" value="1"/>
</dbReference>
<keyword evidence="6" id="KW-0479">Metal-binding</keyword>
<dbReference type="GO" id="GO:0046872">
    <property type="term" value="F:metal ion binding"/>
    <property type="evidence" value="ECO:0007669"/>
    <property type="project" value="UniProtKB-KW"/>
</dbReference>
<dbReference type="PROSITE" id="PS51839">
    <property type="entry name" value="4FE4S_HC3"/>
    <property type="match status" value="1"/>
</dbReference>
<evidence type="ECO:0000256" key="3">
    <source>
        <dbReference type="ARBA" id="ARBA00005404"/>
    </source>
</evidence>
<protein>
    <submittedName>
        <fullName evidence="17">Iron hydrogenase HydA</fullName>
        <ecNumber evidence="17">1.6.5.3</ecNumber>
    </submittedName>
</protein>
<keyword evidence="12" id="KW-0472">Membrane</keyword>
<dbReference type="PANTHER" id="PTHR43105:SF10">
    <property type="entry name" value="NADH-QUINONE OXIDOREDUCTASE SUBUNIT G"/>
    <property type="match status" value="1"/>
</dbReference>
<dbReference type="GO" id="GO:0016020">
    <property type="term" value="C:membrane"/>
    <property type="evidence" value="ECO:0007669"/>
    <property type="project" value="UniProtKB-SubCell"/>
</dbReference>
<dbReference type="eggNOG" id="COG3383">
    <property type="taxonomic scope" value="Bacteria"/>
</dbReference>
<dbReference type="Pfam" id="PF14697">
    <property type="entry name" value="Fer4_21"/>
    <property type="match status" value="1"/>
</dbReference>
<evidence type="ECO:0000256" key="11">
    <source>
        <dbReference type="ARBA" id="ARBA00023027"/>
    </source>
</evidence>
<dbReference type="Proteomes" id="UP000006094">
    <property type="component" value="Chromosome"/>
</dbReference>
<evidence type="ECO:0000256" key="4">
    <source>
        <dbReference type="ARBA" id="ARBA00022485"/>
    </source>
</evidence>
<evidence type="ECO:0000256" key="9">
    <source>
        <dbReference type="ARBA" id="ARBA00023004"/>
    </source>
</evidence>
<evidence type="ECO:0000259" key="15">
    <source>
        <dbReference type="PROSITE" id="PS51379"/>
    </source>
</evidence>
<keyword evidence="4" id="KW-0004">4Fe-4S</keyword>
<dbReference type="GO" id="GO:0016491">
    <property type="term" value="F:oxidoreductase activity"/>
    <property type="evidence" value="ECO:0007669"/>
    <property type="project" value="UniProtKB-KW"/>
</dbReference>
<keyword evidence="18" id="KW-1185">Reference proteome</keyword>
<keyword evidence="9" id="KW-0408">Iron</keyword>
<gene>
    <name evidence="17" type="primary">hydA1</name>
    <name evidence="17" type="ordered locus">Curi_c29390</name>
</gene>
<dbReference type="PROSITE" id="PS51379">
    <property type="entry name" value="4FE4S_FER_2"/>
    <property type="match status" value="2"/>
</dbReference>
<keyword evidence="8" id="KW-1278">Translocase</keyword>
<reference evidence="17 18" key="1">
    <citation type="journal article" date="2012" name="PLoS ONE">
        <title>The purine-utilizing bacterium Clostridium acidurici 9a: a genome-guided metabolic reconsideration.</title>
        <authorList>
            <person name="Hartwich K."/>
            <person name="Poehlein A."/>
            <person name="Daniel R."/>
        </authorList>
    </citation>
    <scope>NUCLEOTIDE SEQUENCE [LARGE SCALE GENOMIC DNA]</scope>
    <source>
        <strain evidence="18">ATCC 7906 / DSM 604 / BCRC 14475 / CIP 104303 / KCTC 5404 / NCIMB 10678 / 9a</strain>
    </source>
</reference>
<evidence type="ECO:0000256" key="10">
    <source>
        <dbReference type="ARBA" id="ARBA00023014"/>
    </source>
</evidence>
<feature type="domain" description="2Fe-2S ferredoxin-type" evidence="14">
    <location>
        <begin position="2"/>
        <end position="80"/>
    </location>
</feature>
<dbReference type="Pfam" id="PF10588">
    <property type="entry name" value="NADH-G_4Fe-4S_3"/>
    <property type="match status" value="1"/>
</dbReference>
<dbReference type="GO" id="GO:0051537">
    <property type="term" value="F:2 iron, 2 sulfur cluster binding"/>
    <property type="evidence" value="ECO:0007669"/>
    <property type="project" value="UniProtKB-KW"/>
</dbReference>
<dbReference type="HOGENOM" id="CLU_000422_11_0_9"/>
<evidence type="ECO:0000256" key="1">
    <source>
        <dbReference type="ARBA" id="ARBA00001966"/>
    </source>
</evidence>
<evidence type="ECO:0000256" key="8">
    <source>
        <dbReference type="ARBA" id="ARBA00022967"/>
    </source>
</evidence>
<comment type="cofactor">
    <cofactor evidence="13">
        <name>[2Fe-2S] cluster</name>
        <dbReference type="ChEBI" id="CHEBI:190135"/>
    </cofactor>
</comment>
<dbReference type="InterPro" id="IPR017900">
    <property type="entry name" value="4Fe4S_Fe_S_CS"/>
</dbReference>
<feature type="domain" description="4Fe-4S His(Cys)3-ligated-type" evidence="16">
    <location>
        <begin position="80"/>
        <end position="119"/>
    </location>
</feature>
<dbReference type="RefSeq" id="WP_014969039.1">
    <property type="nucleotide sequence ID" value="NC_018664.1"/>
</dbReference>
<organism evidence="17 18">
    <name type="scientific">Gottschalkia acidurici (strain ATCC 7906 / DSM 604 / BCRC 14475 / CIP 104303 / KCTC 5404 / NCIMB 10678 / 9a)</name>
    <name type="common">Clostridium acidurici</name>
    <dbReference type="NCBI Taxonomy" id="1128398"/>
    <lineage>
        <taxon>Bacteria</taxon>
        <taxon>Bacillati</taxon>
        <taxon>Bacillota</taxon>
        <taxon>Tissierellia</taxon>
        <taxon>Tissierellales</taxon>
        <taxon>Gottschalkiaceae</taxon>
        <taxon>Gottschalkia</taxon>
    </lineage>
</organism>
<evidence type="ECO:0000256" key="7">
    <source>
        <dbReference type="ARBA" id="ARBA00022737"/>
    </source>
</evidence>
<dbReference type="InterPro" id="IPR019574">
    <property type="entry name" value="NADH_UbQ_OxRdtase_Gsu_4Fe4S-bd"/>
</dbReference>
<evidence type="ECO:0000256" key="2">
    <source>
        <dbReference type="ARBA" id="ARBA00004370"/>
    </source>
</evidence>
<dbReference type="Gene3D" id="3.30.70.20">
    <property type="match status" value="1"/>
</dbReference>
<dbReference type="EC" id="1.6.5.3" evidence="17"/>
<dbReference type="OrthoDB" id="9803192at2"/>
<dbReference type="SUPFAM" id="SSF54862">
    <property type="entry name" value="4Fe-4S ferredoxins"/>
    <property type="match status" value="1"/>
</dbReference>
<dbReference type="PROSITE" id="PS51085">
    <property type="entry name" value="2FE2S_FER_2"/>
    <property type="match status" value="1"/>
</dbReference>
<dbReference type="KEGG" id="cad:Curi_c29390"/>
<feature type="domain" description="4Fe-4S ferredoxin-type" evidence="15">
    <location>
        <begin position="182"/>
        <end position="210"/>
    </location>
</feature>
<comment type="similarity">
    <text evidence="3">Belongs to the complex I 75 kDa subunit family.</text>
</comment>
<sequence>MRNITLTIDGRKVTVPENYTILQAAQKLGIEIPRLCYDPNLEIVSACRICVVEVEGNPKLQTSCSILVTEDSVVHTESEKVVKARKEILQLLLDNHPNDCLTCQKAGECALQKYAYRYEVKFRDHDGAYKEAVVDTSSPYILKDESKCILCGKCVRTCAQVSDRQVLTLANRGFNTKVAADADQSFEESSCVSCNRCVTVCPVGALLDKRLTGKTRIWDGKVEPFRCKVCEYGCEFEILYKNNKKVAVRAKNPAYGRPLCLKGRLTTEFLNLDNPEAPYKKEYVDSNGKFVETSWKEALGLSEVMEKLNKLEEQKPVDEK</sequence>
<dbReference type="InterPro" id="IPR001041">
    <property type="entry name" value="2Fe-2S_ferredoxin-type"/>
</dbReference>
<evidence type="ECO:0000256" key="6">
    <source>
        <dbReference type="ARBA" id="ARBA00022723"/>
    </source>
</evidence>
<dbReference type="InterPro" id="IPR017896">
    <property type="entry name" value="4Fe4S_Fe-S-bd"/>
</dbReference>
<dbReference type="PANTHER" id="PTHR43105">
    <property type="entry name" value="RESPIRATORY NITRATE REDUCTASE"/>
    <property type="match status" value="1"/>
</dbReference>